<accession>A0A0R3PWT7</accession>
<evidence type="ECO:0000313" key="3">
    <source>
        <dbReference type="Proteomes" id="UP000267027"/>
    </source>
</evidence>
<protein>
    <submittedName>
        <fullName evidence="4">Flocculation protein FLO11-like</fullName>
    </submittedName>
</protein>
<feature type="compositionally biased region" description="Basic and acidic residues" evidence="1">
    <location>
        <begin position="51"/>
        <end position="63"/>
    </location>
</feature>
<dbReference type="WBParaSite" id="ACOC_0001065701-mRNA-1">
    <property type="protein sequence ID" value="ACOC_0001065701-mRNA-1"/>
    <property type="gene ID" value="ACOC_0001065701"/>
</dbReference>
<evidence type="ECO:0000256" key="1">
    <source>
        <dbReference type="SAM" id="MobiDB-lite"/>
    </source>
</evidence>
<feature type="region of interest" description="Disordered" evidence="1">
    <location>
        <begin position="39"/>
        <end position="63"/>
    </location>
</feature>
<sequence>MKKVELSRGLPERWKQLVLQLKKKLEALKVRNSPLNHTLIVSSTPTKPPSTHHDVPNHENAETDKPMRLSTRHFADPLSSSRQQFLEGIFTTEDEINKMVGKPSTTKLGTRFLSSTKETTASSATSIVGIVQAAKEPTKTDDRRAQSEGPKSGTISSTATITNLAGNFPKSLGSSFSGNSSLSDLVTSTTTIQMSKQSFKDVKMQTDSVLSKKNSSDKSALNPSLNSKITLTEANVKASTQIQSLAENLTTSTSLLTPQSRTRNIQHTASKVATEVTLDSKKSSNLSVIKKFVNSMAFLRNITVSTLRMPELTSSGAGDVETVGGFLISKEVVSSEELLEPSGQRESVHGKGYE</sequence>
<organism evidence="4">
    <name type="scientific">Angiostrongylus costaricensis</name>
    <name type="common">Nematode worm</name>
    <dbReference type="NCBI Taxonomy" id="334426"/>
    <lineage>
        <taxon>Eukaryota</taxon>
        <taxon>Metazoa</taxon>
        <taxon>Ecdysozoa</taxon>
        <taxon>Nematoda</taxon>
        <taxon>Chromadorea</taxon>
        <taxon>Rhabditida</taxon>
        <taxon>Rhabditina</taxon>
        <taxon>Rhabditomorpha</taxon>
        <taxon>Strongyloidea</taxon>
        <taxon>Metastrongylidae</taxon>
        <taxon>Angiostrongylus</taxon>
    </lineage>
</organism>
<feature type="compositionally biased region" description="Basic and acidic residues" evidence="1">
    <location>
        <begin position="136"/>
        <end position="146"/>
    </location>
</feature>
<dbReference type="OrthoDB" id="10675353at2759"/>
<reference evidence="2 3" key="2">
    <citation type="submission" date="2018-11" db="EMBL/GenBank/DDBJ databases">
        <authorList>
            <consortium name="Pathogen Informatics"/>
        </authorList>
    </citation>
    <scope>NUCLEOTIDE SEQUENCE [LARGE SCALE GENOMIC DNA]</scope>
    <source>
        <strain evidence="2 3">Costa Rica</strain>
    </source>
</reference>
<dbReference type="Proteomes" id="UP000267027">
    <property type="component" value="Unassembled WGS sequence"/>
</dbReference>
<proteinExistence type="predicted"/>
<evidence type="ECO:0000313" key="2">
    <source>
        <dbReference type="EMBL" id="VDM62243.1"/>
    </source>
</evidence>
<evidence type="ECO:0000313" key="4">
    <source>
        <dbReference type="WBParaSite" id="ACOC_0001065701-mRNA-1"/>
    </source>
</evidence>
<name>A0A0R3PWT7_ANGCS</name>
<keyword evidence="3" id="KW-1185">Reference proteome</keyword>
<gene>
    <name evidence="2" type="ORF">ACOC_LOCUS10658</name>
</gene>
<feature type="region of interest" description="Disordered" evidence="1">
    <location>
        <begin position="135"/>
        <end position="157"/>
    </location>
</feature>
<reference evidence="4" key="1">
    <citation type="submission" date="2017-02" db="UniProtKB">
        <authorList>
            <consortium name="WormBaseParasite"/>
        </authorList>
    </citation>
    <scope>IDENTIFICATION</scope>
</reference>
<dbReference type="AlphaFoldDB" id="A0A0R3PWT7"/>
<dbReference type="EMBL" id="UYYA01004518">
    <property type="protein sequence ID" value="VDM62243.1"/>
    <property type="molecule type" value="Genomic_DNA"/>
</dbReference>